<dbReference type="SUPFAM" id="SSF47616">
    <property type="entry name" value="GST C-terminal domain-like"/>
    <property type="match status" value="1"/>
</dbReference>
<organism evidence="2 3">
    <name type="scientific">Vibrio ruber (strain DSM 16370 / JCM 11486 / BCRC 17186 / CECT 7878 / LMG 23124 / VR1)</name>
    <dbReference type="NCBI Taxonomy" id="1123498"/>
    <lineage>
        <taxon>Bacteria</taxon>
        <taxon>Pseudomonadati</taxon>
        <taxon>Pseudomonadota</taxon>
        <taxon>Gammaproteobacteria</taxon>
        <taxon>Vibrionales</taxon>
        <taxon>Vibrionaceae</taxon>
        <taxon>Vibrio</taxon>
    </lineage>
</organism>
<dbReference type="Pfam" id="PF13409">
    <property type="entry name" value="GST_N_2"/>
    <property type="match status" value="1"/>
</dbReference>
<dbReference type="GO" id="GO:0016034">
    <property type="term" value="F:maleylacetoacetate isomerase activity"/>
    <property type="evidence" value="ECO:0007669"/>
    <property type="project" value="TreeGrafter"/>
</dbReference>
<gene>
    <name evidence="2" type="primary">sspA_2</name>
    <name evidence="2" type="ORF">VR7878_03147</name>
</gene>
<protein>
    <submittedName>
        <fullName evidence="2">Stringent starvation protein A</fullName>
    </submittedName>
</protein>
<dbReference type="SFLD" id="SFLDS00019">
    <property type="entry name" value="Glutathione_Transferase_(cytos"/>
    <property type="match status" value="1"/>
</dbReference>
<dbReference type="GO" id="GO:0006749">
    <property type="term" value="P:glutathione metabolic process"/>
    <property type="evidence" value="ECO:0007669"/>
    <property type="project" value="TreeGrafter"/>
</dbReference>
<dbReference type="PANTHER" id="PTHR42673:SF4">
    <property type="entry name" value="MALEYLACETOACETATE ISOMERASE"/>
    <property type="match status" value="1"/>
</dbReference>
<dbReference type="InterPro" id="IPR036249">
    <property type="entry name" value="Thioredoxin-like_sf"/>
</dbReference>
<dbReference type="Gene3D" id="1.20.1050.10">
    <property type="match status" value="1"/>
</dbReference>
<dbReference type="InterPro" id="IPR036282">
    <property type="entry name" value="Glutathione-S-Trfase_C_sf"/>
</dbReference>
<dbReference type="SFLD" id="SFLDG00358">
    <property type="entry name" value="Main_(cytGST)"/>
    <property type="match status" value="1"/>
</dbReference>
<reference evidence="3" key="1">
    <citation type="submission" date="2017-02" db="EMBL/GenBank/DDBJ databases">
        <authorList>
            <person name="Rodrigo-Torres L."/>
            <person name="Arahal R.D."/>
            <person name="Lucena T."/>
        </authorList>
    </citation>
    <scope>NUCLEOTIDE SEQUENCE [LARGE SCALE GENOMIC DNA]</scope>
    <source>
        <strain evidence="3">CECT 7878</strain>
    </source>
</reference>
<dbReference type="Gene3D" id="3.40.30.10">
    <property type="entry name" value="Glutaredoxin"/>
    <property type="match status" value="1"/>
</dbReference>
<dbReference type="RefSeq" id="WP_077337045.1">
    <property type="nucleotide sequence ID" value="NZ_FULE01000046.1"/>
</dbReference>
<dbReference type="GO" id="GO:0006559">
    <property type="term" value="P:L-phenylalanine catabolic process"/>
    <property type="evidence" value="ECO:0007669"/>
    <property type="project" value="TreeGrafter"/>
</dbReference>
<dbReference type="OrthoDB" id="9799538at2"/>
<accession>A0A1R4LRN0</accession>
<evidence type="ECO:0000313" key="3">
    <source>
        <dbReference type="Proteomes" id="UP000188276"/>
    </source>
</evidence>
<name>A0A1R4LRN0_VIBR1</name>
<dbReference type="InterPro" id="IPR004045">
    <property type="entry name" value="Glutathione_S-Trfase_N"/>
</dbReference>
<dbReference type="AlphaFoldDB" id="A0A1R4LRN0"/>
<dbReference type="SUPFAM" id="SSF52833">
    <property type="entry name" value="Thioredoxin-like"/>
    <property type="match status" value="1"/>
</dbReference>
<evidence type="ECO:0000313" key="2">
    <source>
        <dbReference type="EMBL" id="SJN58974.1"/>
    </source>
</evidence>
<dbReference type="PANTHER" id="PTHR42673">
    <property type="entry name" value="MALEYLACETOACETATE ISOMERASE"/>
    <property type="match status" value="1"/>
</dbReference>
<evidence type="ECO:0000259" key="1">
    <source>
        <dbReference type="PROSITE" id="PS50404"/>
    </source>
</evidence>
<keyword evidence="3" id="KW-1185">Reference proteome</keyword>
<dbReference type="STRING" id="1123498.VR7878_03147"/>
<dbReference type="InterPro" id="IPR040079">
    <property type="entry name" value="Glutathione_S-Trfase"/>
</dbReference>
<dbReference type="CDD" id="cd03043">
    <property type="entry name" value="GST_N_1"/>
    <property type="match status" value="1"/>
</dbReference>
<dbReference type="EMBL" id="FULE01000046">
    <property type="protein sequence ID" value="SJN58974.1"/>
    <property type="molecule type" value="Genomic_DNA"/>
</dbReference>
<dbReference type="GO" id="GO:0004364">
    <property type="term" value="F:glutathione transferase activity"/>
    <property type="evidence" value="ECO:0007669"/>
    <property type="project" value="TreeGrafter"/>
</dbReference>
<dbReference type="CDD" id="cd03194">
    <property type="entry name" value="GST_C_3"/>
    <property type="match status" value="1"/>
</dbReference>
<dbReference type="Proteomes" id="UP000188276">
    <property type="component" value="Unassembled WGS sequence"/>
</dbReference>
<feature type="domain" description="GST N-terminal" evidence="1">
    <location>
        <begin position="1"/>
        <end position="81"/>
    </location>
</feature>
<dbReference type="PROSITE" id="PS50404">
    <property type="entry name" value="GST_NTER"/>
    <property type="match status" value="1"/>
</dbReference>
<proteinExistence type="predicted"/>
<sequence>MKLYIGNKNYSTWSLRPWILLAKSDISFDEVQLSLDTPQFYTALASVTPTLKVPCLIDGDITVWDSLAICEYINDTYLSGKAWPADPKDKATARSLAAEMHSGFSALRREAPMNIRATRSLKLSEAAQQDLKRIEAIFAGQMTRFADQGGWLFGQYSIADAMFAPIVMRLKTYQLSFGETAQQYVNHVLSCPVLQQWIDAALEETEIVEADEAGEPVSQ</sequence>